<dbReference type="AlphaFoldDB" id="A0A502GCQ7"/>
<evidence type="ECO:0000313" key="1">
    <source>
        <dbReference type="EMBL" id="TPG60057.1"/>
    </source>
</evidence>
<dbReference type="EMBL" id="RCZD01000008">
    <property type="protein sequence ID" value="TPG60057.1"/>
    <property type="molecule type" value="Genomic_DNA"/>
</dbReference>
<name>A0A502GCQ7_9GAMM</name>
<gene>
    <name evidence="1" type="ORF">EAH77_15940</name>
</gene>
<sequence>MIQIRDYILSLSDSERYLTDNEKRILKDITKRVHQRRFVEQLRKCYSQLEDIRLDLESFKKDY</sequence>
<evidence type="ECO:0000313" key="2">
    <source>
        <dbReference type="Proteomes" id="UP000317663"/>
    </source>
</evidence>
<organism evidence="1 2">
    <name type="scientific">Ewingella americana</name>
    <dbReference type="NCBI Taxonomy" id="41202"/>
    <lineage>
        <taxon>Bacteria</taxon>
        <taxon>Pseudomonadati</taxon>
        <taxon>Pseudomonadota</taxon>
        <taxon>Gammaproteobacteria</taxon>
        <taxon>Enterobacterales</taxon>
        <taxon>Yersiniaceae</taxon>
        <taxon>Ewingella</taxon>
    </lineage>
</organism>
<accession>A0A502GCQ7</accession>
<protein>
    <submittedName>
        <fullName evidence="1">Uncharacterized protein</fullName>
    </submittedName>
</protein>
<reference evidence="1 2" key="1">
    <citation type="journal article" date="2019" name="Environ. Microbiol.">
        <title>Species interactions and distinct microbial communities in high Arctic permafrost affected cryosols are associated with the CH4 and CO2 gas fluxes.</title>
        <authorList>
            <person name="Altshuler I."/>
            <person name="Hamel J."/>
            <person name="Turney S."/>
            <person name="Magnuson E."/>
            <person name="Levesque R."/>
            <person name="Greer C."/>
            <person name="Whyte L.G."/>
        </authorList>
    </citation>
    <scope>NUCLEOTIDE SEQUENCE [LARGE SCALE GENOMIC DNA]</scope>
    <source>
        <strain evidence="1 2">E4</strain>
    </source>
</reference>
<keyword evidence="2" id="KW-1185">Reference proteome</keyword>
<proteinExistence type="predicted"/>
<comment type="caution">
    <text evidence="1">The sequence shown here is derived from an EMBL/GenBank/DDBJ whole genome shotgun (WGS) entry which is preliminary data.</text>
</comment>
<dbReference type="Proteomes" id="UP000317663">
    <property type="component" value="Unassembled WGS sequence"/>
</dbReference>